<evidence type="ECO:0000313" key="2">
    <source>
        <dbReference type="Proteomes" id="UP000244937"/>
    </source>
</evidence>
<dbReference type="AlphaFoldDB" id="A0A2S1SKX8"/>
<evidence type="ECO:0000313" key="1">
    <source>
        <dbReference type="EMBL" id="AWI27063.1"/>
    </source>
</evidence>
<protein>
    <submittedName>
        <fullName evidence="1">Uncharacterized protein</fullName>
    </submittedName>
</protein>
<dbReference type="Proteomes" id="UP000244937">
    <property type="component" value="Chromosome"/>
</dbReference>
<reference evidence="1 2" key="1">
    <citation type="submission" date="2018-05" db="EMBL/GenBank/DDBJ databases">
        <title>Genome sequencing of Flavobacterium sp. HYN0049.</title>
        <authorList>
            <person name="Yi H."/>
            <person name="Baek C."/>
        </authorList>
    </citation>
    <scope>NUCLEOTIDE SEQUENCE [LARGE SCALE GENOMIC DNA]</scope>
    <source>
        <strain evidence="1 2">HYN0049</strain>
    </source>
</reference>
<dbReference type="RefSeq" id="WP_108904834.1">
    <property type="nucleotide sequence ID" value="NZ_CP029187.1"/>
</dbReference>
<dbReference type="KEGG" id="fpal:HYN49_14770"/>
<proteinExistence type="predicted"/>
<dbReference type="EMBL" id="CP029187">
    <property type="protein sequence ID" value="AWI27063.1"/>
    <property type="molecule type" value="Genomic_DNA"/>
</dbReference>
<gene>
    <name evidence="1" type="ORF">HYN49_14770</name>
</gene>
<organism evidence="1 2">
    <name type="scientific">Flavobacterium pallidum</name>
    <dbReference type="NCBI Taxonomy" id="2172098"/>
    <lineage>
        <taxon>Bacteria</taxon>
        <taxon>Pseudomonadati</taxon>
        <taxon>Bacteroidota</taxon>
        <taxon>Flavobacteriia</taxon>
        <taxon>Flavobacteriales</taxon>
        <taxon>Flavobacteriaceae</taxon>
        <taxon>Flavobacterium</taxon>
    </lineage>
</organism>
<accession>A0A2S1SKX8</accession>
<sequence length="80" mass="9158">MEFEYPRISTLQDLYRMLNVPVTIDLGARRYPPVESIDCYITGGEMASARAMESLTVETTTGETRIIKTSKIKAIRRRNM</sequence>
<name>A0A2S1SKX8_9FLAO</name>
<keyword evidence="2" id="KW-1185">Reference proteome</keyword>